<dbReference type="SUPFAM" id="SSF52833">
    <property type="entry name" value="Thioredoxin-like"/>
    <property type="match status" value="1"/>
</dbReference>
<dbReference type="EMBL" id="LAZR01000169">
    <property type="protein sequence ID" value="KKN84620.1"/>
    <property type="molecule type" value="Genomic_DNA"/>
</dbReference>
<gene>
    <name evidence="1" type="ORF">LCGC14_0287370</name>
</gene>
<evidence type="ECO:0000313" key="1">
    <source>
        <dbReference type="EMBL" id="KKN84620.1"/>
    </source>
</evidence>
<dbReference type="AlphaFoldDB" id="A0A0F9TU99"/>
<reference evidence="1" key="1">
    <citation type="journal article" date="2015" name="Nature">
        <title>Complex archaea that bridge the gap between prokaryotes and eukaryotes.</title>
        <authorList>
            <person name="Spang A."/>
            <person name="Saw J.H."/>
            <person name="Jorgensen S.L."/>
            <person name="Zaremba-Niedzwiedzka K."/>
            <person name="Martijn J."/>
            <person name="Lind A.E."/>
            <person name="van Eijk R."/>
            <person name="Schleper C."/>
            <person name="Guy L."/>
            <person name="Ettema T.J."/>
        </authorList>
    </citation>
    <scope>NUCLEOTIDE SEQUENCE</scope>
</reference>
<comment type="caution">
    <text evidence="1">The sequence shown here is derived from an EMBL/GenBank/DDBJ whole genome shotgun (WGS) entry which is preliminary data.</text>
</comment>
<dbReference type="InterPro" id="IPR036249">
    <property type="entry name" value="Thioredoxin-like_sf"/>
</dbReference>
<evidence type="ECO:0008006" key="2">
    <source>
        <dbReference type="Google" id="ProtNLM"/>
    </source>
</evidence>
<sequence>MRLALVFCVTALPVVAQTDFGALTDAERLAFGTELRALLRAEPELVAAAVTPPNYAAEAYQEKAQADLDLIASLTRQVLAGTQIALFTGEDCTDCANALEEIKAISDTYDVTFKHHVMSDPASAALAEQLGMTDVPFYVMPDRILRGHMPDIVLRRYLTQ</sequence>
<protein>
    <recommendedName>
        <fullName evidence="2">Thioredoxin-like fold domain-containing protein</fullName>
    </recommendedName>
</protein>
<accession>A0A0F9TU99</accession>
<organism evidence="1">
    <name type="scientific">marine sediment metagenome</name>
    <dbReference type="NCBI Taxonomy" id="412755"/>
    <lineage>
        <taxon>unclassified sequences</taxon>
        <taxon>metagenomes</taxon>
        <taxon>ecological metagenomes</taxon>
    </lineage>
</organism>
<proteinExistence type="predicted"/>
<name>A0A0F9TU99_9ZZZZ</name>